<dbReference type="EMBL" id="ML977509">
    <property type="protein sequence ID" value="KAF2128207.1"/>
    <property type="molecule type" value="Genomic_DNA"/>
</dbReference>
<proteinExistence type="predicted"/>
<organism evidence="2 3">
    <name type="scientific">Dothidotthia symphoricarpi CBS 119687</name>
    <dbReference type="NCBI Taxonomy" id="1392245"/>
    <lineage>
        <taxon>Eukaryota</taxon>
        <taxon>Fungi</taxon>
        <taxon>Dikarya</taxon>
        <taxon>Ascomycota</taxon>
        <taxon>Pezizomycotina</taxon>
        <taxon>Dothideomycetes</taxon>
        <taxon>Pleosporomycetidae</taxon>
        <taxon>Pleosporales</taxon>
        <taxon>Dothidotthiaceae</taxon>
        <taxon>Dothidotthia</taxon>
    </lineage>
</organism>
<evidence type="ECO:0000313" key="2">
    <source>
        <dbReference type="EMBL" id="KAF2128207.1"/>
    </source>
</evidence>
<reference evidence="2" key="1">
    <citation type="journal article" date="2020" name="Stud. Mycol.">
        <title>101 Dothideomycetes genomes: a test case for predicting lifestyles and emergence of pathogens.</title>
        <authorList>
            <person name="Haridas S."/>
            <person name="Albert R."/>
            <person name="Binder M."/>
            <person name="Bloem J."/>
            <person name="Labutti K."/>
            <person name="Salamov A."/>
            <person name="Andreopoulos B."/>
            <person name="Baker S."/>
            <person name="Barry K."/>
            <person name="Bills G."/>
            <person name="Bluhm B."/>
            <person name="Cannon C."/>
            <person name="Castanera R."/>
            <person name="Culley D."/>
            <person name="Daum C."/>
            <person name="Ezra D."/>
            <person name="Gonzalez J."/>
            <person name="Henrissat B."/>
            <person name="Kuo A."/>
            <person name="Liang C."/>
            <person name="Lipzen A."/>
            <person name="Lutzoni F."/>
            <person name="Magnuson J."/>
            <person name="Mondo S."/>
            <person name="Nolan M."/>
            <person name="Ohm R."/>
            <person name="Pangilinan J."/>
            <person name="Park H.-J."/>
            <person name="Ramirez L."/>
            <person name="Alfaro M."/>
            <person name="Sun H."/>
            <person name="Tritt A."/>
            <person name="Yoshinaga Y."/>
            <person name="Zwiers L.-H."/>
            <person name="Turgeon B."/>
            <person name="Goodwin S."/>
            <person name="Spatafora J."/>
            <person name="Crous P."/>
            <person name="Grigoriev I."/>
        </authorList>
    </citation>
    <scope>NUCLEOTIDE SEQUENCE</scope>
    <source>
        <strain evidence="2">CBS 119687</strain>
    </source>
</reference>
<keyword evidence="3" id="KW-1185">Reference proteome</keyword>
<evidence type="ECO:0000256" key="1">
    <source>
        <dbReference type="SAM" id="MobiDB-lite"/>
    </source>
</evidence>
<dbReference type="RefSeq" id="XP_033522596.1">
    <property type="nucleotide sequence ID" value="XM_033672975.1"/>
</dbReference>
<gene>
    <name evidence="2" type="ORF">P153DRAFT_432568</name>
</gene>
<feature type="compositionally biased region" description="Polar residues" evidence="1">
    <location>
        <begin position="124"/>
        <end position="144"/>
    </location>
</feature>
<feature type="region of interest" description="Disordered" evidence="1">
    <location>
        <begin position="124"/>
        <end position="154"/>
    </location>
</feature>
<dbReference type="GeneID" id="54413407"/>
<evidence type="ECO:0000313" key="3">
    <source>
        <dbReference type="Proteomes" id="UP000799771"/>
    </source>
</evidence>
<sequence>MSLRKFLPARSVHLRIIPRPANLSESREIFRVLQRFGEISMYKSLRYEYHNPADNIALAIYRSADAAQHALDASPIRFALEKVVPTDSENTQPLNAEEQLEENLDLHNASPNTGIDEMLRPSTLSARSSLPPTSTPRDPDQTPQTHPPSMPFAAPTISKTATKWFQVTVDQSRAVHQDFVERQPYWKQFTPMKSMAQEDLSKRVPHPGLSDVSKRPPNAHRTPKKVLRLMSEYVDRRMVSLREVWEAEQDKSRGKVGEGGRR</sequence>
<dbReference type="OrthoDB" id="5367448at2759"/>
<dbReference type="AlphaFoldDB" id="A0A6A6ABH1"/>
<name>A0A6A6ABH1_9PLEO</name>
<dbReference type="Proteomes" id="UP000799771">
    <property type="component" value="Unassembled WGS sequence"/>
</dbReference>
<protein>
    <submittedName>
        <fullName evidence="2">Uncharacterized protein</fullName>
    </submittedName>
</protein>
<accession>A0A6A6ABH1</accession>